<keyword evidence="3" id="KW-1185">Reference proteome</keyword>
<protein>
    <submittedName>
        <fullName evidence="2">Uncharacterized protein</fullName>
    </submittedName>
</protein>
<feature type="compositionally biased region" description="Basic and acidic residues" evidence="1">
    <location>
        <begin position="43"/>
        <end position="53"/>
    </location>
</feature>
<comment type="caution">
    <text evidence="2">The sequence shown here is derived from an EMBL/GenBank/DDBJ whole genome shotgun (WGS) entry which is preliminary data.</text>
</comment>
<feature type="region of interest" description="Disordered" evidence="1">
    <location>
        <begin position="43"/>
        <end position="97"/>
    </location>
</feature>
<dbReference type="AlphaFoldDB" id="A0A9N7UQR2"/>
<organism evidence="2 3">
    <name type="scientific">Pleuronectes platessa</name>
    <name type="common">European plaice</name>
    <dbReference type="NCBI Taxonomy" id="8262"/>
    <lineage>
        <taxon>Eukaryota</taxon>
        <taxon>Metazoa</taxon>
        <taxon>Chordata</taxon>
        <taxon>Craniata</taxon>
        <taxon>Vertebrata</taxon>
        <taxon>Euteleostomi</taxon>
        <taxon>Actinopterygii</taxon>
        <taxon>Neopterygii</taxon>
        <taxon>Teleostei</taxon>
        <taxon>Neoteleostei</taxon>
        <taxon>Acanthomorphata</taxon>
        <taxon>Carangaria</taxon>
        <taxon>Pleuronectiformes</taxon>
        <taxon>Pleuronectoidei</taxon>
        <taxon>Pleuronectidae</taxon>
        <taxon>Pleuronectes</taxon>
    </lineage>
</organism>
<name>A0A9N7UQR2_PLEPL</name>
<proteinExistence type="predicted"/>
<gene>
    <name evidence="2" type="ORF">PLEPLA_LOCUS22578</name>
</gene>
<sequence length="126" mass="14705">MENREREGEEDEEEEFYEWKTICPKSMDADTLERTALLLLGEEQRWEEGRKEGDDEEEEEEEEEGVEMKGAGLERRSLTDTMVKQRGEERGIERVAEGRRTKAPVESFLQELIAILEALARGRRGE</sequence>
<evidence type="ECO:0000256" key="1">
    <source>
        <dbReference type="SAM" id="MobiDB-lite"/>
    </source>
</evidence>
<dbReference type="EMBL" id="CADEAL010001669">
    <property type="protein sequence ID" value="CAB1434536.1"/>
    <property type="molecule type" value="Genomic_DNA"/>
</dbReference>
<evidence type="ECO:0000313" key="2">
    <source>
        <dbReference type="EMBL" id="CAB1434536.1"/>
    </source>
</evidence>
<accession>A0A9N7UQR2</accession>
<dbReference type="Proteomes" id="UP001153269">
    <property type="component" value="Unassembled WGS sequence"/>
</dbReference>
<feature type="compositionally biased region" description="Basic and acidic residues" evidence="1">
    <location>
        <begin position="72"/>
        <end position="97"/>
    </location>
</feature>
<feature type="compositionally biased region" description="Acidic residues" evidence="1">
    <location>
        <begin position="54"/>
        <end position="65"/>
    </location>
</feature>
<reference evidence="2" key="1">
    <citation type="submission" date="2020-03" db="EMBL/GenBank/DDBJ databases">
        <authorList>
            <person name="Weist P."/>
        </authorList>
    </citation>
    <scope>NUCLEOTIDE SEQUENCE</scope>
</reference>
<evidence type="ECO:0000313" key="3">
    <source>
        <dbReference type="Proteomes" id="UP001153269"/>
    </source>
</evidence>